<keyword evidence="8" id="KW-1185">Reference proteome</keyword>
<gene>
    <name evidence="7" type="ORF">EX30DRAFT_343505</name>
</gene>
<evidence type="ECO:0000259" key="6">
    <source>
        <dbReference type="Pfam" id="PF02872"/>
    </source>
</evidence>
<keyword evidence="3" id="KW-0378">Hydrolase</keyword>
<dbReference type="PANTHER" id="PTHR11575:SF48">
    <property type="entry name" value="5'-NUCLEOTIDASE"/>
    <property type="match status" value="1"/>
</dbReference>
<dbReference type="AlphaFoldDB" id="A0A4S2MM16"/>
<feature type="compositionally biased region" description="Basic and acidic residues" evidence="4">
    <location>
        <begin position="538"/>
        <end position="547"/>
    </location>
</feature>
<feature type="compositionally biased region" description="Acidic residues" evidence="4">
    <location>
        <begin position="557"/>
        <end position="569"/>
    </location>
</feature>
<dbReference type="InterPro" id="IPR008334">
    <property type="entry name" value="5'-Nucleotdase_C"/>
</dbReference>
<reference evidence="7 8" key="1">
    <citation type="submission" date="2019-04" db="EMBL/GenBank/DDBJ databases">
        <title>Comparative genomics and transcriptomics to analyze fruiting body development in filamentous ascomycetes.</title>
        <authorList>
            <consortium name="DOE Joint Genome Institute"/>
            <person name="Lutkenhaus R."/>
            <person name="Traeger S."/>
            <person name="Breuer J."/>
            <person name="Kuo A."/>
            <person name="Lipzen A."/>
            <person name="Pangilinan J."/>
            <person name="Dilworth D."/>
            <person name="Sandor L."/>
            <person name="Poggeler S."/>
            <person name="Barry K."/>
            <person name="Grigoriev I.V."/>
            <person name="Nowrousian M."/>
        </authorList>
    </citation>
    <scope>NUCLEOTIDE SEQUENCE [LARGE SCALE GENOMIC DNA]</scope>
    <source>
        <strain evidence="7 8">CBS 389.68</strain>
    </source>
</reference>
<dbReference type="GO" id="GO:0000166">
    <property type="term" value="F:nucleotide binding"/>
    <property type="evidence" value="ECO:0007669"/>
    <property type="project" value="UniProtKB-KW"/>
</dbReference>
<dbReference type="PANTHER" id="PTHR11575">
    <property type="entry name" value="5'-NUCLEOTIDASE-RELATED"/>
    <property type="match status" value="1"/>
</dbReference>
<dbReference type="EMBL" id="ML220145">
    <property type="protein sequence ID" value="TGZ78126.1"/>
    <property type="molecule type" value="Genomic_DNA"/>
</dbReference>
<dbReference type="SUPFAM" id="SSF56300">
    <property type="entry name" value="Metallo-dependent phosphatases"/>
    <property type="match status" value="1"/>
</dbReference>
<evidence type="ECO:0000313" key="8">
    <source>
        <dbReference type="Proteomes" id="UP000298138"/>
    </source>
</evidence>
<evidence type="ECO:0000259" key="5">
    <source>
        <dbReference type="Pfam" id="PF00149"/>
    </source>
</evidence>
<accession>A0A4S2MM16</accession>
<protein>
    <submittedName>
        <fullName evidence="7">Metallo-dependent phosphatase</fullName>
    </submittedName>
</protein>
<dbReference type="InterPro" id="IPR029052">
    <property type="entry name" value="Metallo-depent_PP-like"/>
</dbReference>
<proteinExistence type="inferred from homology"/>
<keyword evidence="3" id="KW-0547">Nucleotide-binding</keyword>
<evidence type="ECO:0000256" key="3">
    <source>
        <dbReference type="RuleBase" id="RU362119"/>
    </source>
</evidence>
<dbReference type="InterPro" id="IPR004843">
    <property type="entry name" value="Calcineurin-like_PHP"/>
</dbReference>
<evidence type="ECO:0000256" key="1">
    <source>
        <dbReference type="ARBA" id="ARBA00006654"/>
    </source>
</evidence>
<dbReference type="STRING" id="341454.A0A4S2MM16"/>
<feature type="domain" description="5'-Nucleotidase C-terminal" evidence="6">
    <location>
        <begin position="315"/>
        <end position="470"/>
    </location>
</feature>
<comment type="similarity">
    <text evidence="1 3">Belongs to the 5'-nucleotidase family.</text>
</comment>
<dbReference type="Pfam" id="PF00149">
    <property type="entry name" value="Metallophos"/>
    <property type="match status" value="1"/>
</dbReference>
<dbReference type="InterPro" id="IPR036907">
    <property type="entry name" value="5'-Nucleotdase_C_sf"/>
</dbReference>
<dbReference type="Gene3D" id="3.90.780.10">
    <property type="entry name" value="5'-Nucleotidase, C-terminal domain"/>
    <property type="match status" value="1"/>
</dbReference>
<dbReference type="Proteomes" id="UP000298138">
    <property type="component" value="Unassembled WGS sequence"/>
</dbReference>
<dbReference type="SUPFAM" id="SSF55816">
    <property type="entry name" value="5'-nucleotidase (syn. UDP-sugar hydrolase), C-terminal domain"/>
    <property type="match status" value="1"/>
</dbReference>
<evidence type="ECO:0000313" key="7">
    <source>
        <dbReference type="EMBL" id="TGZ78126.1"/>
    </source>
</evidence>
<dbReference type="GO" id="GO:0016787">
    <property type="term" value="F:hydrolase activity"/>
    <property type="evidence" value="ECO:0007669"/>
    <property type="project" value="UniProtKB-KW"/>
</dbReference>
<evidence type="ECO:0000256" key="4">
    <source>
        <dbReference type="SAM" id="MobiDB-lite"/>
    </source>
</evidence>
<evidence type="ECO:0000256" key="2">
    <source>
        <dbReference type="ARBA" id="ARBA00022729"/>
    </source>
</evidence>
<dbReference type="Gene3D" id="3.60.21.10">
    <property type="match status" value="1"/>
</dbReference>
<dbReference type="PRINTS" id="PR01607">
    <property type="entry name" value="APYRASEFAMLY"/>
</dbReference>
<dbReference type="InParanoid" id="A0A4S2MM16"/>
<dbReference type="Pfam" id="PF02872">
    <property type="entry name" value="5_nucleotid_C"/>
    <property type="match status" value="1"/>
</dbReference>
<dbReference type="OrthoDB" id="10252235at2759"/>
<name>A0A4S2MM16_9PEZI</name>
<dbReference type="InterPro" id="IPR006179">
    <property type="entry name" value="5_nucleotidase/apyrase"/>
</dbReference>
<sequence>MADAAPSSITYDFGAASRGSPDLRFLHYNDVYHIESAPGQPGGAARFVTLTNHYRSQPGPRLLTFFSGDAFNPSIESSITKGRHMVPILNEIGTDVACLGNHDLDFGVDQAKYLIEKCTFPWLCANVEDRSLGEGVGIAGLKKSVVLETEDGEGRKVKVGVVGIVEREWLDTINTLPPDLKYVSASEMARREARRLKKEEKVEIVVVVSHQREPNDVKLATNVGGEYIDIILGGHDHHYAHQIINNVHVIRSGCDFKQLSYIECFRIPSPSPEGPRWNFFILRRDITAAVPEDPRIKTLVASLTSNITTKLSKPIGYTSTPLDSRFSVIRRAESNLGNFVCDLMRFYYSADCTIMAGGTIRGDTIYPPGVIQLGDIISCFPFEDPVVVVRVTGKVIWAALENGVSKLPALEGRFPHVSGISYTFNSTLPSGSRILSTTVAGTPITRDSTDKTFTMATRAYMVKGKDGFTSLLGAEELVDEENGVLISMILRQYFLSLKVLGKWSRGGWFRTYFSDLRKKMEQNGELVVTEKTREHVEVQEEGVRDEGEWQVDSPGVSEDEADVDADNEGDAGGTEGELTRVTTKEMMLAKRIGNKWAKKAGVETSLGEVDWTMCVNPKVEGRIRDVAGEV</sequence>
<keyword evidence="2" id="KW-0732">Signal</keyword>
<dbReference type="GO" id="GO:0009166">
    <property type="term" value="P:nucleotide catabolic process"/>
    <property type="evidence" value="ECO:0007669"/>
    <property type="project" value="InterPro"/>
</dbReference>
<organism evidence="7 8">
    <name type="scientific">Ascodesmis nigricans</name>
    <dbReference type="NCBI Taxonomy" id="341454"/>
    <lineage>
        <taxon>Eukaryota</taxon>
        <taxon>Fungi</taxon>
        <taxon>Dikarya</taxon>
        <taxon>Ascomycota</taxon>
        <taxon>Pezizomycotina</taxon>
        <taxon>Pezizomycetes</taxon>
        <taxon>Pezizales</taxon>
        <taxon>Ascodesmidaceae</taxon>
        <taxon>Ascodesmis</taxon>
    </lineage>
</organism>
<feature type="domain" description="Calcineurin-like phosphoesterase" evidence="5">
    <location>
        <begin position="23"/>
        <end position="239"/>
    </location>
</feature>
<feature type="region of interest" description="Disordered" evidence="4">
    <location>
        <begin position="538"/>
        <end position="579"/>
    </location>
</feature>